<feature type="chain" id="PRO_5046796881" description="PXPV repeat-containing protein" evidence="2">
    <location>
        <begin position="31"/>
        <end position="91"/>
    </location>
</feature>
<evidence type="ECO:0008006" key="5">
    <source>
        <dbReference type="Google" id="ProtNLM"/>
    </source>
</evidence>
<evidence type="ECO:0000313" key="4">
    <source>
        <dbReference type="Proteomes" id="UP000652198"/>
    </source>
</evidence>
<name>A0ABX2BK49_9BURK</name>
<dbReference type="RefSeq" id="WP_172309175.1">
    <property type="nucleotide sequence ID" value="NZ_WOEY01000017.1"/>
</dbReference>
<reference evidence="3 4" key="1">
    <citation type="submission" date="2019-11" db="EMBL/GenBank/DDBJ databases">
        <title>Metabolism of dissolved organic matter in forest soils.</title>
        <authorList>
            <person name="Cyle K.T."/>
            <person name="Wilhelm R.C."/>
            <person name="Martinez C.E."/>
        </authorList>
    </citation>
    <scope>NUCLEOTIDE SEQUENCE [LARGE SCALE GENOMIC DNA]</scope>
    <source>
        <strain evidence="3 4">1N</strain>
    </source>
</reference>
<dbReference type="EMBL" id="WOEY01000017">
    <property type="protein sequence ID" value="NPT40546.1"/>
    <property type="molecule type" value="Genomic_DNA"/>
</dbReference>
<evidence type="ECO:0000256" key="1">
    <source>
        <dbReference type="SAM" id="MobiDB-lite"/>
    </source>
</evidence>
<gene>
    <name evidence="3" type="ORF">GNZ12_04315</name>
</gene>
<evidence type="ECO:0000313" key="3">
    <source>
        <dbReference type="EMBL" id="NPT40546.1"/>
    </source>
</evidence>
<protein>
    <recommendedName>
        <fullName evidence="5">PXPV repeat-containing protein</fullName>
    </recommendedName>
</protein>
<accession>A0ABX2BK49</accession>
<dbReference type="Proteomes" id="UP000652198">
    <property type="component" value="Unassembled WGS sequence"/>
</dbReference>
<feature type="region of interest" description="Disordered" evidence="1">
    <location>
        <begin position="29"/>
        <end position="57"/>
    </location>
</feature>
<organism evidence="3 4">
    <name type="scientific">Paraburkholderia solitsugae</name>
    <dbReference type="NCBI Taxonomy" id="2675748"/>
    <lineage>
        <taxon>Bacteria</taxon>
        <taxon>Pseudomonadati</taxon>
        <taxon>Pseudomonadota</taxon>
        <taxon>Betaproteobacteria</taxon>
        <taxon>Burkholderiales</taxon>
        <taxon>Burkholderiaceae</taxon>
        <taxon>Paraburkholderia</taxon>
    </lineage>
</organism>
<feature type="signal peptide" evidence="2">
    <location>
        <begin position="1"/>
        <end position="30"/>
    </location>
</feature>
<keyword evidence="4" id="KW-1185">Reference proteome</keyword>
<feature type="compositionally biased region" description="Polar residues" evidence="1">
    <location>
        <begin position="29"/>
        <end position="55"/>
    </location>
</feature>
<sequence length="91" mass="9083">MKMAQLFKYLTTGGVLVVGITMAGMANAQADQSPGTTASGVSAYSDQTADSSAPSSPDVVIRGGYNVGRAPAAQVPGCTGPVSFCNMYSGS</sequence>
<evidence type="ECO:0000256" key="2">
    <source>
        <dbReference type="SAM" id="SignalP"/>
    </source>
</evidence>
<proteinExistence type="predicted"/>
<comment type="caution">
    <text evidence="3">The sequence shown here is derived from an EMBL/GenBank/DDBJ whole genome shotgun (WGS) entry which is preliminary data.</text>
</comment>
<keyword evidence="2" id="KW-0732">Signal</keyword>